<evidence type="ECO:0000313" key="3">
    <source>
        <dbReference type="Proteomes" id="UP000001213"/>
    </source>
</evidence>
<dbReference type="InterPro" id="IPR032407">
    <property type="entry name" value="MHB"/>
</dbReference>
<evidence type="ECO:0000256" key="1">
    <source>
        <dbReference type="SAM" id="SignalP"/>
    </source>
</evidence>
<evidence type="ECO:0008006" key="4">
    <source>
        <dbReference type="Google" id="ProtNLM"/>
    </source>
</evidence>
<accession>D5UR55</accession>
<dbReference type="NCBIfam" id="TIGR04529">
    <property type="entry name" value="MTB_hemophore"/>
    <property type="match status" value="1"/>
</dbReference>
<dbReference type="Proteomes" id="UP000001213">
    <property type="component" value="Chromosome"/>
</dbReference>
<keyword evidence="1" id="KW-0732">Signal</keyword>
<feature type="chain" id="PRO_5003077733" description="Hemophore-related protein" evidence="1">
    <location>
        <begin position="27"/>
        <end position="139"/>
    </location>
</feature>
<organism evidence="2 3">
    <name type="scientific">Tsukamurella paurometabola (strain ATCC 8368 / DSM 20162 / CCUG 35730 / CIP 100753 / JCM 10117 / KCTC 9821 / NBRC 16120 / NCIMB 702349 / NCTC 13040)</name>
    <name type="common">Corynebacterium paurometabolum</name>
    <dbReference type="NCBI Taxonomy" id="521096"/>
    <lineage>
        <taxon>Bacteria</taxon>
        <taxon>Bacillati</taxon>
        <taxon>Actinomycetota</taxon>
        <taxon>Actinomycetes</taxon>
        <taxon>Mycobacteriales</taxon>
        <taxon>Tsukamurellaceae</taxon>
        <taxon>Tsukamurella</taxon>
    </lineage>
</organism>
<protein>
    <recommendedName>
        <fullName evidence="4">Hemophore-related protein</fullName>
    </recommendedName>
</protein>
<gene>
    <name evidence="2" type="ordered locus">Tpau_2439</name>
</gene>
<keyword evidence="3" id="KW-1185">Reference proteome</keyword>
<sequence>MTLRRIAATVAAVGAVSLAGAPFAAAAPAPKPADPTLSRAVPGTSCNVGQLRAAIDRSSPGLTGRLEQIAGGPQQFADIATSDPTTRQFKLAGLAFTGSAAGLGIIAEQQNVQRALADAYRTCGTVKPAPAAKPAPAKK</sequence>
<dbReference type="KEGG" id="tpr:Tpau_2439"/>
<dbReference type="EMBL" id="CP001966">
    <property type="protein sequence ID" value="ADG79044.1"/>
    <property type="molecule type" value="Genomic_DNA"/>
</dbReference>
<dbReference type="STRING" id="521096.Tpau_2439"/>
<reference evidence="2 3" key="2">
    <citation type="journal article" date="2011" name="Stand. Genomic Sci.">
        <title>Complete genome sequence of Tsukamurella paurometabola type strain (no. 33).</title>
        <authorList>
            <person name="Munk A.C."/>
            <person name="Lapidus A."/>
            <person name="Lucas S."/>
            <person name="Nolan M."/>
            <person name="Tice H."/>
            <person name="Cheng J.F."/>
            <person name="Del Rio T.G."/>
            <person name="Goodwin L."/>
            <person name="Pitluck S."/>
            <person name="Liolios K."/>
            <person name="Huntemann M."/>
            <person name="Ivanova N."/>
            <person name="Mavromatis K."/>
            <person name="Mikhailova N."/>
            <person name="Pati A."/>
            <person name="Chen A."/>
            <person name="Palaniappan K."/>
            <person name="Tapia R."/>
            <person name="Han C."/>
            <person name="Land M."/>
            <person name="Hauser L."/>
            <person name="Chang Y.J."/>
            <person name="Jeffries C.D."/>
            <person name="Brettin T."/>
            <person name="Yasawong M."/>
            <person name="Brambilla E.M."/>
            <person name="Rohde M."/>
            <person name="Sikorski J."/>
            <person name="Goker M."/>
            <person name="Detter J.C."/>
            <person name="Woyke T."/>
            <person name="Bristow J."/>
            <person name="Eisen J.A."/>
            <person name="Markowitz V."/>
            <person name="Hugenholtz P."/>
            <person name="Kyrpides N.C."/>
            <person name="Klenk H.P."/>
        </authorList>
    </citation>
    <scope>NUCLEOTIDE SEQUENCE [LARGE SCALE GENOMIC DNA]</scope>
    <source>
        <strain evidence="3">ATCC 8368 / DSM 20162 / CCUG 35730 / CIP 100753 / JCM 10117 / KCTC 9821 / NBRC 16120 / NCIMB 702349 / NCTC 13040</strain>
    </source>
</reference>
<feature type="signal peptide" evidence="1">
    <location>
        <begin position="1"/>
        <end position="26"/>
    </location>
</feature>
<dbReference type="AlphaFoldDB" id="D5UR55"/>
<reference evidence="3" key="1">
    <citation type="submission" date="2010-03" db="EMBL/GenBank/DDBJ databases">
        <title>The complete chromosome of Tsukamurella paurometabola DSM 20162.</title>
        <authorList>
            <consortium name="US DOE Joint Genome Institute (JGI-PGF)"/>
            <person name="Lucas S."/>
            <person name="Copeland A."/>
            <person name="Lapidus A."/>
            <person name="Glavina del Rio T."/>
            <person name="Dalin E."/>
            <person name="Tice H."/>
            <person name="Bruce D."/>
            <person name="Goodwin L."/>
            <person name="Pitluck S."/>
            <person name="Kyrpides N."/>
            <person name="Mavromatis K."/>
            <person name="Ivanova N."/>
            <person name="Mikhailova N."/>
            <person name="Munk A.C."/>
            <person name="Brettin T."/>
            <person name="Detter J.C."/>
            <person name="Tapia R."/>
            <person name="Han C."/>
            <person name="Larimer F."/>
            <person name="Land M."/>
            <person name="Hauser L."/>
            <person name="Markowitz V."/>
            <person name="Cheng J.-F."/>
            <person name="Hugenholtz P."/>
            <person name="Woyke T."/>
            <person name="Wu D."/>
            <person name="Jando M."/>
            <person name="Brambilla E."/>
            <person name="Klenk H.-P."/>
            <person name="Eisen J.A."/>
        </authorList>
    </citation>
    <scope>NUCLEOTIDE SEQUENCE [LARGE SCALE GENOMIC DNA]</scope>
    <source>
        <strain evidence="3">ATCC 8368 / DSM 20162 / CCUG 35730 / CIP 100753 / JCM 10117 / KCTC 9821 / NBRC 16120 / NCIMB 702349 / NCTC 13040</strain>
    </source>
</reference>
<dbReference type="HOGENOM" id="CLU_1844240_0_0_11"/>
<name>D5UR55_TSUPD</name>
<dbReference type="GO" id="GO:0020037">
    <property type="term" value="F:heme binding"/>
    <property type="evidence" value="ECO:0007669"/>
    <property type="project" value="InterPro"/>
</dbReference>
<evidence type="ECO:0000313" key="2">
    <source>
        <dbReference type="EMBL" id="ADG79044.1"/>
    </source>
</evidence>
<dbReference type="RefSeq" id="WP_013127066.1">
    <property type="nucleotide sequence ID" value="NC_014158.1"/>
</dbReference>
<proteinExistence type="predicted"/>